<comment type="caution">
    <text evidence="1">The sequence shown here is derived from an EMBL/GenBank/DDBJ whole genome shotgun (WGS) entry which is preliminary data.</text>
</comment>
<dbReference type="Proteomes" id="UP000611554">
    <property type="component" value="Unassembled WGS sequence"/>
</dbReference>
<evidence type="ECO:0000313" key="1">
    <source>
        <dbReference type="EMBL" id="GGQ19825.1"/>
    </source>
</evidence>
<sequence length="158" mass="16565">MTFMTPVMFRSIWRCQSSWRRSVIGEMSWTPALHRAGHVDEGEDVQVEQRAGLGVADLLQRAEQATACVVDQHVDPAEPVDGGLDGGRDGRAVGDVEGDGEHVAGFGEIVGNAGRVADRDDDVVVLGEGGAGDLGAEPAGCSSDEPGGHDGVLRFRSV</sequence>
<name>A0ABQ2R8V6_9ACTN</name>
<proteinExistence type="predicted"/>
<keyword evidence="2" id="KW-1185">Reference proteome</keyword>
<gene>
    <name evidence="1" type="ORF">GCM10010140_57740</name>
</gene>
<protein>
    <submittedName>
        <fullName evidence="1">Uncharacterized protein</fullName>
    </submittedName>
</protein>
<reference evidence="2" key="1">
    <citation type="journal article" date="2019" name="Int. J. Syst. Evol. Microbiol.">
        <title>The Global Catalogue of Microorganisms (GCM) 10K type strain sequencing project: providing services to taxonomists for standard genome sequencing and annotation.</title>
        <authorList>
            <consortium name="The Broad Institute Genomics Platform"/>
            <consortium name="The Broad Institute Genome Sequencing Center for Infectious Disease"/>
            <person name="Wu L."/>
            <person name="Ma J."/>
        </authorList>
    </citation>
    <scope>NUCLEOTIDE SEQUENCE [LARGE SCALE GENOMIC DNA]</scope>
    <source>
        <strain evidence="2">JCM 3115</strain>
    </source>
</reference>
<dbReference type="EMBL" id="BMQJ01000016">
    <property type="protein sequence ID" value="GGQ19825.1"/>
    <property type="molecule type" value="Genomic_DNA"/>
</dbReference>
<accession>A0ABQ2R8V6</accession>
<evidence type="ECO:0000313" key="2">
    <source>
        <dbReference type="Proteomes" id="UP000611554"/>
    </source>
</evidence>
<organism evidence="1 2">
    <name type="scientific">Streptosporangium pseudovulgare</name>
    <dbReference type="NCBI Taxonomy" id="35765"/>
    <lineage>
        <taxon>Bacteria</taxon>
        <taxon>Bacillati</taxon>
        <taxon>Actinomycetota</taxon>
        <taxon>Actinomycetes</taxon>
        <taxon>Streptosporangiales</taxon>
        <taxon>Streptosporangiaceae</taxon>
        <taxon>Streptosporangium</taxon>
    </lineage>
</organism>